<feature type="compositionally biased region" description="Acidic residues" evidence="1">
    <location>
        <begin position="29"/>
        <end position="48"/>
    </location>
</feature>
<organism evidence="3 4">
    <name type="scientific">Rotaria sordida</name>
    <dbReference type="NCBI Taxonomy" id="392033"/>
    <lineage>
        <taxon>Eukaryota</taxon>
        <taxon>Metazoa</taxon>
        <taxon>Spiralia</taxon>
        <taxon>Gnathifera</taxon>
        <taxon>Rotifera</taxon>
        <taxon>Eurotatoria</taxon>
        <taxon>Bdelloidea</taxon>
        <taxon>Philodinida</taxon>
        <taxon>Philodinidae</taxon>
        <taxon>Rotaria</taxon>
    </lineage>
</organism>
<evidence type="ECO:0000259" key="2">
    <source>
        <dbReference type="Pfam" id="PF13843"/>
    </source>
</evidence>
<sequence length="368" mass="42486">MNNTYRSNLKRIRDLLLSDTIEDDHVAGEDSDSDNDSDFVPVESDDTSANEHISEESDKSNLDDDDQCDVYTDDQPETLEKAGIIWSIHANPAQESFIGLVIRAGLHRNNHESLNDLWDISQSSPLYGATMSLQRFRQFLPFLRFDDRQNRDKTDCLSPIRYIFELFIKQLPRHFVPGENLTIDEQLVAFRGRCCFVQYMPNKPAKYGLKFWLLCDVDSRYVLSIDLYTGKKDNIIQKNLATAINSMTLWLSQYPEWNQRKSNTRRIFLSQLSTALTVTQNQRRSQKPRLMPKVKLALLSLGYQVPWGIVKDLHVNTHTNRIKRRCYLCPAKPGRKVRQICDNCGQNVCLSHSSSITVVTCRTCEKKN</sequence>
<feature type="region of interest" description="Disordered" evidence="1">
    <location>
        <begin position="24"/>
        <end position="67"/>
    </location>
</feature>
<dbReference type="Proteomes" id="UP000663823">
    <property type="component" value="Unassembled WGS sequence"/>
</dbReference>
<accession>A0A819X1Z8</accession>
<dbReference type="Pfam" id="PF13843">
    <property type="entry name" value="DDE_Tnp_1_7"/>
    <property type="match status" value="1"/>
</dbReference>
<dbReference type="PANTHER" id="PTHR46599">
    <property type="entry name" value="PIGGYBAC TRANSPOSABLE ELEMENT-DERIVED PROTEIN 4"/>
    <property type="match status" value="1"/>
</dbReference>
<dbReference type="AlphaFoldDB" id="A0A819X1Z8"/>
<gene>
    <name evidence="3" type="ORF">OTI717_LOCUS35470</name>
</gene>
<evidence type="ECO:0000256" key="1">
    <source>
        <dbReference type="SAM" id="MobiDB-lite"/>
    </source>
</evidence>
<protein>
    <recommendedName>
        <fullName evidence="2">PiggyBac transposable element-derived protein domain-containing protein</fullName>
    </recommendedName>
</protein>
<dbReference type="EMBL" id="CAJOAX010013781">
    <property type="protein sequence ID" value="CAF4135330.1"/>
    <property type="molecule type" value="Genomic_DNA"/>
</dbReference>
<evidence type="ECO:0000313" key="4">
    <source>
        <dbReference type="Proteomes" id="UP000663823"/>
    </source>
</evidence>
<proteinExistence type="predicted"/>
<name>A0A819X1Z8_9BILA</name>
<feature type="domain" description="PiggyBac transposable element-derived protein" evidence="2">
    <location>
        <begin position="95"/>
        <end position="236"/>
    </location>
</feature>
<reference evidence="3" key="1">
    <citation type="submission" date="2021-02" db="EMBL/GenBank/DDBJ databases">
        <authorList>
            <person name="Nowell W R."/>
        </authorList>
    </citation>
    <scope>NUCLEOTIDE SEQUENCE</scope>
</reference>
<dbReference type="PANTHER" id="PTHR46599:SF6">
    <property type="entry name" value="DUAL SPECIFICITY PHOSPHATASE 26"/>
    <property type="match status" value="1"/>
</dbReference>
<feature type="compositionally biased region" description="Basic and acidic residues" evidence="1">
    <location>
        <begin position="52"/>
        <end position="62"/>
    </location>
</feature>
<comment type="caution">
    <text evidence="3">The sequence shown here is derived from an EMBL/GenBank/DDBJ whole genome shotgun (WGS) entry which is preliminary data.</text>
</comment>
<evidence type="ECO:0000313" key="3">
    <source>
        <dbReference type="EMBL" id="CAF4135330.1"/>
    </source>
</evidence>
<dbReference type="InterPro" id="IPR029526">
    <property type="entry name" value="PGBD"/>
</dbReference>